<comment type="caution">
    <text evidence="3">The sequence shown here is derived from an EMBL/GenBank/DDBJ whole genome shotgun (WGS) entry which is preliminary data.</text>
</comment>
<sequence>MSHQNLPSWTPAPEGPSDSTCSTSSSRSEGEIMDWDSESNSDSDSDVGIIINDDSTPELPNPSMEHFKQRYVLIHRLGAGDNGETYAANTKDHANRMLGLKRLGYPISLNTKDVVVVKFYKPNNLEGDLTNEITFMTESMRGTHSLLTHAIDPHYDALPYCNGGTLQSFIAKHEDAITTSFIWHVGLQLVQAACYLHFGIRDLNRMETVRDWPRVYHADTYTCNILLKADEDPSLFPDVVIADFGRARTWKQRTTNTPADEEYDALFAKDQFRDIRCIGRVMDTMRDSVEENKCTCVWPKCNDCQAQQAASSSYGVLNRWIDQLLKVKMQTELRMTSLLGFLKDFVQAGNAELLRTMQPLPLATSNFFYCRNLKCGSIFESLSNFEAHDPQAHQISRFSDNHELSLLTSDSQRNVILREIYREVTNTLPGRYILFVEKITKNMTQELNNAALLGLLCDEKARAAAMDKQLDLLLILKAYQTGGTCDVTSRAQGCVQGR</sequence>
<keyword evidence="4" id="KW-1185">Reference proteome</keyword>
<feature type="region of interest" description="Disordered" evidence="1">
    <location>
        <begin position="1"/>
        <end position="47"/>
    </location>
</feature>
<reference evidence="3" key="1">
    <citation type="submission" date="2023-07" db="EMBL/GenBank/DDBJ databases">
        <title>Black Yeasts Isolated from many extreme environments.</title>
        <authorList>
            <person name="Coleine C."/>
            <person name="Stajich J.E."/>
            <person name="Selbmann L."/>
        </authorList>
    </citation>
    <scope>NUCLEOTIDE SEQUENCE</scope>
    <source>
        <strain evidence="3">CCFEE 5485</strain>
    </source>
</reference>
<dbReference type="AlphaFoldDB" id="A0AAE0WXS3"/>
<gene>
    <name evidence="3" type="ORF">LTR78_000325</name>
</gene>
<dbReference type="SMART" id="SM00220">
    <property type="entry name" value="S_TKc"/>
    <property type="match status" value="1"/>
</dbReference>
<dbReference type="InterPro" id="IPR013087">
    <property type="entry name" value="Znf_C2H2_type"/>
</dbReference>
<proteinExistence type="predicted"/>
<dbReference type="GO" id="GO:0005524">
    <property type="term" value="F:ATP binding"/>
    <property type="evidence" value="ECO:0007669"/>
    <property type="project" value="InterPro"/>
</dbReference>
<organism evidence="3 4">
    <name type="scientific">Recurvomyces mirabilis</name>
    <dbReference type="NCBI Taxonomy" id="574656"/>
    <lineage>
        <taxon>Eukaryota</taxon>
        <taxon>Fungi</taxon>
        <taxon>Dikarya</taxon>
        <taxon>Ascomycota</taxon>
        <taxon>Pezizomycotina</taxon>
        <taxon>Dothideomycetes</taxon>
        <taxon>Dothideomycetidae</taxon>
        <taxon>Mycosphaerellales</taxon>
        <taxon>Teratosphaeriaceae</taxon>
        <taxon>Recurvomyces</taxon>
    </lineage>
</organism>
<evidence type="ECO:0000256" key="1">
    <source>
        <dbReference type="SAM" id="MobiDB-lite"/>
    </source>
</evidence>
<dbReference type="EMBL" id="JAUTXT010000001">
    <property type="protein sequence ID" value="KAK3679948.1"/>
    <property type="molecule type" value="Genomic_DNA"/>
</dbReference>
<feature type="compositionally biased region" description="Acidic residues" evidence="1">
    <location>
        <begin position="31"/>
        <end position="45"/>
    </location>
</feature>
<dbReference type="PROSITE" id="PS50011">
    <property type="entry name" value="PROTEIN_KINASE_DOM"/>
    <property type="match status" value="1"/>
</dbReference>
<evidence type="ECO:0000313" key="4">
    <source>
        <dbReference type="Proteomes" id="UP001274830"/>
    </source>
</evidence>
<feature type="compositionally biased region" description="Low complexity" evidence="1">
    <location>
        <begin position="17"/>
        <end position="27"/>
    </location>
</feature>
<dbReference type="GO" id="GO:0004672">
    <property type="term" value="F:protein kinase activity"/>
    <property type="evidence" value="ECO:0007669"/>
    <property type="project" value="InterPro"/>
</dbReference>
<evidence type="ECO:0000259" key="2">
    <source>
        <dbReference type="PROSITE" id="PS50011"/>
    </source>
</evidence>
<accession>A0AAE0WXS3</accession>
<dbReference type="InterPro" id="IPR011009">
    <property type="entry name" value="Kinase-like_dom_sf"/>
</dbReference>
<dbReference type="PROSITE" id="PS00028">
    <property type="entry name" value="ZINC_FINGER_C2H2_1"/>
    <property type="match status" value="1"/>
</dbReference>
<evidence type="ECO:0000313" key="3">
    <source>
        <dbReference type="EMBL" id="KAK3679948.1"/>
    </source>
</evidence>
<dbReference type="SUPFAM" id="SSF56112">
    <property type="entry name" value="Protein kinase-like (PK-like)"/>
    <property type="match status" value="1"/>
</dbReference>
<feature type="domain" description="Protein kinase" evidence="2">
    <location>
        <begin position="71"/>
        <end position="435"/>
    </location>
</feature>
<protein>
    <recommendedName>
        <fullName evidence="2">Protein kinase domain-containing protein</fullName>
    </recommendedName>
</protein>
<dbReference type="InterPro" id="IPR000719">
    <property type="entry name" value="Prot_kinase_dom"/>
</dbReference>
<dbReference type="Proteomes" id="UP001274830">
    <property type="component" value="Unassembled WGS sequence"/>
</dbReference>
<dbReference type="Gene3D" id="1.10.510.10">
    <property type="entry name" value="Transferase(Phosphotransferase) domain 1"/>
    <property type="match status" value="1"/>
</dbReference>
<name>A0AAE0WXS3_9PEZI</name>